<organism evidence="5">
    <name type="scientific">marine sediment metagenome</name>
    <dbReference type="NCBI Taxonomy" id="412755"/>
    <lineage>
        <taxon>unclassified sequences</taxon>
        <taxon>metagenomes</taxon>
        <taxon>ecological metagenomes</taxon>
    </lineage>
</organism>
<reference evidence="5" key="1">
    <citation type="journal article" date="2014" name="Front. Microbiol.">
        <title>High frequency of phylogenetically diverse reductive dehalogenase-homologous genes in deep subseafloor sedimentary metagenomes.</title>
        <authorList>
            <person name="Kawai M."/>
            <person name="Futagami T."/>
            <person name="Toyoda A."/>
            <person name="Takaki Y."/>
            <person name="Nishi S."/>
            <person name="Hori S."/>
            <person name="Arai W."/>
            <person name="Tsubouchi T."/>
            <person name="Morono Y."/>
            <person name="Uchiyama I."/>
            <person name="Ito T."/>
            <person name="Fujiyama A."/>
            <person name="Inagaki F."/>
            <person name="Takami H."/>
        </authorList>
    </citation>
    <scope>NUCLEOTIDE SEQUENCE</scope>
    <source>
        <strain evidence="5">Expedition CK06-06</strain>
    </source>
</reference>
<protein>
    <recommendedName>
        <fullName evidence="4">Aminotransferase class I/classII large domain-containing protein</fullName>
    </recommendedName>
</protein>
<dbReference type="InterPro" id="IPR015424">
    <property type="entry name" value="PyrdxlP-dep_Trfase"/>
</dbReference>
<keyword evidence="3" id="KW-0808">Transferase</keyword>
<dbReference type="GO" id="GO:0008483">
    <property type="term" value="F:transaminase activity"/>
    <property type="evidence" value="ECO:0007669"/>
    <property type="project" value="UniProtKB-KW"/>
</dbReference>
<dbReference type="AlphaFoldDB" id="X1S6S8"/>
<dbReference type="InterPro" id="IPR050881">
    <property type="entry name" value="LL-DAP_aminotransferase"/>
</dbReference>
<name>X1S6S8_9ZZZZ</name>
<dbReference type="SUPFAM" id="SSF53383">
    <property type="entry name" value="PLP-dependent transferases"/>
    <property type="match status" value="1"/>
</dbReference>
<evidence type="ECO:0000256" key="3">
    <source>
        <dbReference type="ARBA" id="ARBA00022679"/>
    </source>
</evidence>
<evidence type="ECO:0000256" key="2">
    <source>
        <dbReference type="ARBA" id="ARBA00022576"/>
    </source>
</evidence>
<accession>X1S6S8</accession>
<sequence>MKTAKRLETFEAYLGTAMNVILTKMKEEGKDVINLGLGDPDVHPPEGQRKILADACFDVNSHHYPSFYSPMPLKEAIAFWYKRHFDVECDPETEVLHLLGSADGLFHIHTCMLDAGDTALVPDPCYPAYVAGVKIAGGGD</sequence>
<dbReference type="EMBL" id="BARW01021418">
    <property type="protein sequence ID" value="GAI88613.1"/>
    <property type="molecule type" value="Genomic_DNA"/>
</dbReference>
<dbReference type="GO" id="GO:0030170">
    <property type="term" value="F:pyridoxal phosphate binding"/>
    <property type="evidence" value="ECO:0007669"/>
    <property type="project" value="InterPro"/>
</dbReference>
<comment type="caution">
    <text evidence="5">The sequence shown here is derived from an EMBL/GenBank/DDBJ whole genome shotgun (WGS) entry which is preliminary data.</text>
</comment>
<evidence type="ECO:0000313" key="5">
    <source>
        <dbReference type="EMBL" id="GAI88613.1"/>
    </source>
</evidence>
<dbReference type="Gene3D" id="3.40.640.10">
    <property type="entry name" value="Type I PLP-dependent aspartate aminotransferase-like (Major domain)"/>
    <property type="match status" value="1"/>
</dbReference>
<dbReference type="PANTHER" id="PTHR42832:SF3">
    <property type="entry name" value="L-GLUTAMINE--4-(METHYLSULFANYL)-2-OXOBUTANOATE AMINOTRANSFERASE"/>
    <property type="match status" value="1"/>
</dbReference>
<dbReference type="InterPro" id="IPR015421">
    <property type="entry name" value="PyrdxlP-dep_Trfase_major"/>
</dbReference>
<dbReference type="PANTHER" id="PTHR42832">
    <property type="entry name" value="AMINO ACID AMINOTRANSFERASE"/>
    <property type="match status" value="1"/>
</dbReference>
<dbReference type="Pfam" id="PF00155">
    <property type="entry name" value="Aminotran_1_2"/>
    <property type="match status" value="1"/>
</dbReference>
<dbReference type="Gene3D" id="3.90.1150.10">
    <property type="entry name" value="Aspartate Aminotransferase, domain 1"/>
    <property type="match status" value="1"/>
</dbReference>
<evidence type="ECO:0000259" key="4">
    <source>
        <dbReference type="Pfam" id="PF00155"/>
    </source>
</evidence>
<dbReference type="InterPro" id="IPR004839">
    <property type="entry name" value="Aminotransferase_I/II_large"/>
</dbReference>
<dbReference type="InterPro" id="IPR015422">
    <property type="entry name" value="PyrdxlP-dep_Trfase_small"/>
</dbReference>
<proteinExistence type="predicted"/>
<keyword evidence="2" id="KW-0032">Aminotransferase</keyword>
<comment type="cofactor">
    <cofactor evidence="1">
        <name>pyridoxal 5'-phosphate</name>
        <dbReference type="ChEBI" id="CHEBI:597326"/>
    </cofactor>
</comment>
<feature type="domain" description="Aminotransferase class I/classII large" evidence="4">
    <location>
        <begin position="30"/>
        <end position="138"/>
    </location>
</feature>
<evidence type="ECO:0000256" key="1">
    <source>
        <dbReference type="ARBA" id="ARBA00001933"/>
    </source>
</evidence>
<gene>
    <name evidence="5" type="ORF">S12H4_35977</name>
</gene>